<sequence length="110" mass="12807">MVATINSKNEMVMIDIDHIYSLKWTSQQALTLQALRGEMSRRYLSEVTENLGHKITHQYIQQLEQPHIFVRRLKSDNLTVSVEVVQVLCKAFKVDISAFFNSAKIFNNYM</sequence>
<protein>
    <recommendedName>
        <fullName evidence="3">HTH cro/C1-type domain-containing protein</fullName>
    </recommendedName>
</protein>
<accession>A0A3S1CKP2</accession>
<dbReference type="AlphaFoldDB" id="A0A3S1CKP2"/>
<comment type="caution">
    <text evidence="1">The sequence shown here is derived from an EMBL/GenBank/DDBJ whole genome shotgun (WGS) entry which is preliminary data.</text>
</comment>
<reference evidence="1" key="1">
    <citation type="submission" date="2018-12" db="EMBL/GenBank/DDBJ databases">
        <authorList>
            <person name="Will S."/>
            <person name="Neumann-Schaal M."/>
            <person name="Henke P."/>
        </authorList>
    </citation>
    <scope>NUCLEOTIDE SEQUENCE</scope>
    <source>
        <strain evidence="1">PCC 7102</strain>
    </source>
</reference>
<evidence type="ECO:0000313" key="1">
    <source>
        <dbReference type="EMBL" id="RUT03487.1"/>
    </source>
</evidence>
<dbReference type="OrthoDB" id="487983at2"/>
<reference evidence="1" key="2">
    <citation type="journal article" date="2019" name="Genome Biol. Evol.">
        <title>Day and night: Metabolic profiles and evolutionary relationships of six axenic non-marine cyanobacteria.</title>
        <authorList>
            <person name="Will S.E."/>
            <person name="Henke P."/>
            <person name="Boedeker C."/>
            <person name="Huang S."/>
            <person name="Brinkmann H."/>
            <person name="Rohde M."/>
            <person name="Jarek M."/>
            <person name="Friedl T."/>
            <person name="Seufert S."/>
            <person name="Schumacher M."/>
            <person name="Overmann J."/>
            <person name="Neumann-Schaal M."/>
            <person name="Petersen J."/>
        </authorList>
    </citation>
    <scope>NUCLEOTIDE SEQUENCE [LARGE SCALE GENOMIC DNA]</scope>
    <source>
        <strain evidence="1">PCC 7102</strain>
    </source>
</reference>
<dbReference type="Proteomes" id="UP000271624">
    <property type="component" value="Unassembled WGS sequence"/>
</dbReference>
<dbReference type="Gene3D" id="1.10.260.40">
    <property type="entry name" value="lambda repressor-like DNA-binding domains"/>
    <property type="match status" value="1"/>
</dbReference>
<evidence type="ECO:0008006" key="3">
    <source>
        <dbReference type="Google" id="ProtNLM"/>
    </source>
</evidence>
<dbReference type="EMBL" id="RSCL01000013">
    <property type="protein sequence ID" value="RUT03487.1"/>
    <property type="molecule type" value="Genomic_DNA"/>
</dbReference>
<keyword evidence="2" id="KW-1185">Reference proteome</keyword>
<evidence type="ECO:0000313" key="2">
    <source>
        <dbReference type="Proteomes" id="UP000271624"/>
    </source>
</evidence>
<dbReference type="InterPro" id="IPR010982">
    <property type="entry name" value="Lambda_DNA-bd_dom_sf"/>
</dbReference>
<dbReference type="GO" id="GO:0003677">
    <property type="term" value="F:DNA binding"/>
    <property type="evidence" value="ECO:0007669"/>
    <property type="project" value="InterPro"/>
</dbReference>
<gene>
    <name evidence="1" type="ORF">DSM106972_051260</name>
</gene>
<dbReference type="RefSeq" id="WP_127083446.1">
    <property type="nucleotide sequence ID" value="NZ_RSCL01000013.1"/>
</dbReference>
<proteinExistence type="predicted"/>
<organism evidence="1 2">
    <name type="scientific">Dulcicalothrix desertica PCC 7102</name>
    <dbReference type="NCBI Taxonomy" id="232991"/>
    <lineage>
        <taxon>Bacteria</taxon>
        <taxon>Bacillati</taxon>
        <taxon>Cyanobacteriota</taxon>
        <taxon>Cyanophyceae</taxon>
        <taxon>Nostocales</taxon>
        <taxon>Calotrichaceae</taxon>
        <taxon>Dulcicalothrix</taxon>
    </lineage>
</organism>
<name>A0A3S1CKP2_9CYAN</name>